<evidence type="ECO:0000256" key="8">
    <source>
        <dbReference type="SAM" id="Phobius"/>
    </source>
</evidence>
<keyword evidence="6 8" id="KW-1133">Transmembrane helix</keyword>
<evidence type="ECO:0000256" key="5">
    <source>
        <dbReference type="ARBA" id="ARBA00022692"/>
    </source>
</evidence>
<organism evidence="9 10">
    <name type="scientific">Planomonospora sphaerica</name>
    <dbReference type="NCBI Taxonomy" id="161355"/>
    <lineage>
        <taxon>Bacteria</taxon>
        <taxon>Bacillati</taxon>
        <taxon>Actinomycetota</taxon>
        <taxon>Actinomycetes</taxon>
        <taxon>Streptosporangiales</taxon>
        <taxon>Streptosporangiaceae</taxon>
        <taxon>Planomonospora</taxon>
    </lineage>
</organism>
<dbReference type="Proteomes" id="UP000077701">
    <property type="component" value="Unassembled WGS sequence"/>
</dbReference>
<dbReference type="EMBL" id="BDCX01000001">
    <property type="protein sequence ID" value="GAT64799.1"/>
    <property type="molecule type" value="Genomic_DNA"/>
</dbReference>
<evidence type="ECO:0000256" key="7">
    <source>
        <dbReference type="ARBA" id="ARBA00023136"/>
    </source>
</evidence>
<dbReference type="GO" id="GO:0005886">
    <property type="term" value="C:plasma membrane"/>
    <property type="evidence" value="ECO:0007669"/>
    <property type="project" value="UniProtKB-SubCell"/>
</dbReference>
<dbReference type="GO" id="GO:1903785">
    <property type="term" value="P:L-valine transmembrane transport"/>
    <property type="evidence" value="ECO:0007669"/>
    <property type="project" value="TreeGrafter"/>
</dbReference>
<protein>
    <submittedName>
        <fullName evidence="9">Branched-chain amino acid ABC transporter permease</fullName>
    </submittedName>
</protein>
<comment type="similarity">
    <text evidence="2">Belongs to the AzlC family.</text>
</comment>
<keyword evidence="7 8" id="KW-0472">Membrane</keyword>
<dbReference type="Pfam" id="PF03591">
    <property type="entry name" value="AzlC"/>
    <property type="match status" value="1"/>
</dbReference>
<feature type="transmembrane region" description="Helical" evidence="8">
    <location>
        <begin position="16"/>
        <end position="49"/>
    </location>
</feature>
<accession>A0A171B950</accession>
<keyword evidence="10" id="KW-1185">Reference proteome</keyword>
<gene>
    <name evidence="9" type="ORF">PS9374_00431</name>
</gene>
<evidence type="ECO:0000313" key="9">
    <source>
        <dbReference type="EMBL" id="GAT64799.1"/>
    </source>
</evidence>
<reference evidence="10" key="2">
    <citation type="submission" date="2016-04" db="EMBL/GenBank/DDBJ databases">
        <title>Planomonospora sphaerica JCM9374 whole genome shotgun sequence.</title>
        <authorList>
            <person name="Suzuki T."/>
            <person name="Dohra H."/>
            <person name="Kodani S."/>
        </authorList>
    </citation>
    <scope>NUCLEOTIDE SEQUENCE [LARGE SCALE GENOMIC DNA]</scope>
    <source>
        <strain evidence="10">JCM 9374</strain>
    </source>
</reference>
<dbReference type="InterPro" id="IPR011606">
    <property type="entry name" value="Brnchd-chn_aa_trnsp_permease"/>
</dbReference>
<feature type="transmembrane region" description="Helical" evidence="8">
    <location>
        <begin position="55"/>
        <end position="79"/>
    </location>
</feature>
<proteinExistence type="inferred from homology"/>
<dbReference type="OrthoDB" id="5195391at2"/>
<evidence type="ECO:0000256" key="3">
    <source>
        <dbReference type="ARBA" id="ARBA00022448"/>
    </source>
</evidence>
<comment type="subcellular location">
    <subcellularLocation>
        <location evidence="1">Cell membrane</location>
        <topology evidence="1">Multi-pass membrane protein</topology>
    </subcellularLocation>
</comment>
<feature type="transmembrane region" description="Helical" evidence="8">
    <location>
        <begin position="188"/>
        <end position="221"/>
    </location>
</feature>
<dbReference type="AlphaFoldDB" id="A0A171B950"/>
<evidence type="ECO:0000256" key="6">
    <source>
        <dbReference type="ARBA" id="ARBA00022989"/>
    </source>
</evidence>
<keyword evidence="4" id="KW-1003">Cell membrane</keyword>
<evidence type="ECO:0000313" key="10">
    <source>
        <dbReference type="Proteomes" id="UP000077701"/>
    </source>
</evidence>
<evidence type="ECO:0000256" key="1">
    <source>
        <dbReference type="ARBA" id="ARBA00004651"/>
    </source>
</evidence>
<reference evidence="9 10" key="1">
    <citation type="journal article" date="2016" name="Genome Announc.">
        <title>Draft Genome Sequence of Planomonospora sphaerica JCM9374, a Rare Actinomycete.</title>
        <authorList>
            <person name="Dohra H."/>
            <person name="Suzuki T."/>
            <person name="Inoue Y."/>
            <person name="Kodani S."/>
        </authorList>
    </citation>
    <scope>NUCLEOTIDE SEQUENCE [LARGE SCALE GENOMIC DNA]</scope>
    <source>
        <strain evidence="9 10">JCM 9374</strain>
    </source>
</reference>
<dbReference type="PANTHER" id="PTHR34979">
    <property type="entry name" value="INNER MEMBRANE PROTEIN YGAZ"/>
    <property type="match status" value="1"/>
</dbReference>
<dbReference type="PANTHER" id="PTHR34979:SF1">
    <property type="entry name" value="INNER MEMBRANE PROTEIN YGAZ"/>
    <property type="match status" value="1"/>
</dbReference>
<dbReference type="RefSeq" id="WP_068894140.1">
    <property type="nucleotide sequence ID" value="NZ_BDCX01000001.1"/>
</dbReference>
<dbReference type="STRING" id="161355.PS9374_00431"/>
<sequence length="226" mass="22383">METTTRSPAIRDGLGVGIAVGLSGVAFGAAAVTAGLSVAQACVLSLFAFTGASQFALAGVVAGGGSLAAGAVGALLLGVRNGLYGLRLSGLLGARGWRRLPLAHGVIDETTAVALAQPDAESARTGFLVTFGSLYLTWNATTLLGALGTSRVADPAVFGLDVVGPATFLAILWPRLTGSGPEARELRMIAAGGAAVALAATPFTPAGVPVLLAAAAVLAVLLRRPR</sequence>
<evidence type="ECO:0000256" key="2">
    <source>
        <dbReference type="ARBA" id="ARBA00010735"/>
    </source>
</evidence>
<name>A0A171B950_9ACTN</name>
<keyword evidence="5 8" id="KW-0812">Transmembrane</keyword>
<keyword evidence="3" id="KW-0813">Transport</keyword>
<evidence type="ECO:0000256" key="4">
    <source>
        <dbReference type="ARBA" id="ARBA00022475"/>
    </source>
</evidence>
<comment type="caution">
    <text evidence="9">The sequence shown here is derived from an EMBL/GenBank/DDBJ whole genome shotgun (WGS) entry which is preliminary data.</text>
</comment>